<feature type="region of interest" description="Disordered" evidence="9">
    <location>
        <begin position="443"/>
        <end position="561"/>
    </location>
</feature>
<dbReference type="CDD" id="cd19821">
    <property type="entry name" value="Bbox1_BBX-like"/>
    <property type="match status" value="1"/>
</dbReference>
<dbReference type="KEGG" id="tva:5464158"/>
<dbReference type="Proteomes" id="UP000001542">
    <property type="component" value="Unassembled WGS sequence"/>
</dbReference>
<dbReference type="OMA" id="TIWCEND"/>
<evidence type="ECO:0000256" key="8">
    <source>
        <dbReference type="SAM" id="Coils"/>
    </source>
</evidence>
<accession>A2DLK6</accession>
<dbReference type="EMBL" id="DS113216">
    <property type="protein sequence ID" value="EAY18639.1"/>
    <property type="molecule type" value="Genomic_DNA"/>
</dbReference>
<evidence type="ECO:0000256" key="3">
    <source>
        <dbReference type="ARBA" id="ARBA00022723"/>
    </source>
</evidence>
<comment type="subcellular location">
    <subcellularLocation>
        <location evidence="1">Mitochondrion</location>
    </subcellularLocation>
</comment>
<dbReference type="SMART" id="SM00336">
    <property type="entry name" value="BBOX"/>
    <property type="match status" value="2"/>
</dbReference>
<evidence type="ECO:0000313" key="12">
    <source>
        <dbReference type="EMBL" id="EAY18639.1"/>
    </source>
</evidence>
<evidence type="ECO:0000256" key="9">
    <source>
        <dbReference type="SAM" id="MobiDB-lite"/>
    </source>
</evidence>
<evidence type="ECO:0000256" key="7">
    <source>
        <dbReference type="PROSITE-ProRule" id="PRU00024"/>
    </source>
</evidence>
<keyword evidence="3" id="KW-0479">Metal-binding</keyword>
<dbReference type="Pfam" id="PF07534">
    <property type="entry name" value="TLD"/>
    <property type="match status" value="1"/>
</dbReference>
<protein>
    <recommendedName>
        <fullName evidence="6">Oxidation resistance protein 1</fullName>
    </recommendedName>
</protein>
<dbReference type="PANTHER" id="PTHR23354">
    <property type="entry name" value="NUCLEOLAR PROTEIN 7/ESTROGEN RECEPTOR COACTIVATOR-RELATED"/>
    <property type="match status" value="1"/>
</dbReference>
<feature type="domain" description="B box-type" evidence="10">
    <location>
        <begin position="185"/>
        <end position="231"/>
    </location>
</feature>
<dbReference type="GO" id="GO:0008270">
    <property type="term" value="F:zinc ion binding"/>
    <property type="evidence" value="ECO:0007669"/>
    <property type="project" value="UniProtKB-KW"/>
</dbReference>
<reference evidence="12" key="2">
    <citation type="journal article" date="2007" name="Science">
        <title>Draft genome sequence of the sexually transmitted pathogen Trichomonas vaginalis.</title>
        <authorList>
            <person name="Carlton J.M."/>
            <person name="Hirt R.P."/>
            <person name="Silva J.C."/>
            <person name="Delcher A.L."/>
            <person name="Schatz M."/>
            <person name="Zhao Q."/>
            <person name="Wortman J.R."/>
            <person name="Bidwell S.L."/>
            <person name="Alsmark U.C.M."/>
            <person name="Besteiro S."/>
            <person name="Sicheritz-Ponten T."/>
            <person name="Noel C.J."/>
            <person name="Dacks J.B."/>
            <person name="Foster P.G."/>
            <person name="Simillion C."/>
            <person name="Van de Peer Y."/>
            <person name="Miranda-Saavedra D."/>
            <person name="Barton G.J."/>
            <person name="Westrop G.D."/>
            <person name="Mueller S."/>
            <person name="Dessi D."/>
            <person name="Fiori P.L."/>
            <person name="Ren Q."/>
            <person name="Paulsen I."/>
            <person name="Zhang H."/>
            <person name="Bastida-Corcuera F.D."/>
            <person name="Simoes-Barbosa A."/>
            <person name="Brown M.T."/>
            <person name="Hayes R.D."/>
            <person name="Mukherjee M."/>
            <person name="Okumura C.Y."/>
            <person name="Schneider R."/>
            <person name="Smith A.J."/>
            <person name="Vanacova S."/>
            <person name="Villalvazo M."/>
            <person name="Haas B.J."/>
            <person name="Pertea M."/>
            <person name="Feldblyum T.V."/>
            <person name="Utterback T.R."/>
            <person name="Shu C.L."/>
            <person name="Osoegawa K."/>
            <person name="de Jong P.J."/>
            <person name="Hrdy I."/>
            <person name="Horvathova L."/>
            <person name="Zubacova Z."/>
            <person name="Dolezal P."/>
            <person name="Malik S.B."/>
            <person name="Logsdon J.M. Jr."/>
            <person name="Henze K."/>
            <person name="Gupta A."/>
            <person name="Wang C.C."/>
            <person name="Dunne R.L."/>
            <person name="Upcroft J.A."/>
            <person name="Upcroft P."/>
            <person name="White O."/>
            <person name="Salzberg S.L."/>
            <person name="Tang P."/>
            <person name="Chiu C.-H."/>
            <person name="Lee Y.-S."/>
            <person name="Embley T.M."/>
            <person name="Coombs G.H."/>
            <person name="Mottram J.C."/>
            <person name="Tachezy J."/>
            <person name="Fraser-Liggett C.M."/>
            <person name="Johnson P.J."/>
        </authorList>
    </citation>
    <scope>NUCLEOTIDE SEQUENCE [LARGE SCALE GENOMIC DNA]</scope>
    <source>
        <strain evidence="12">G3</strain>
    </source>
</reference>
<dbReference type="Gene3D" id="3.30.160.60">
    <property type="entry name" value="Classic Zinc Finger"/>
    <property type="match status" value="1"/>
</dbReference>
<keyword evidence="5" id="KW-0496">Mitochondrion</keyword>
<dbReference type="VEuPathDB" id="TrichDB:TVAGG3_0580310"/>
<dbReference type="AlphaFoldDB" id="A2DLK6"/>
<keyword evidence="13" id="KW-1185">Reference proteome</keyword>
<reference evidence="12" key="1">
    <citation type="submission" date="2006-10" db="EMBL/GenBank/DDBJ databases">
        <authorList>
            <person name="Amadeo P."/>
            <person name="Zhao Q."/>
            <person name="Wortman J."/>
            <person name="Fraser-Liggett C."/>
            <person name="Carlton J."/>
        </authorList>
    </citation>
    <scope>NUCLEOTIDE SEQUENCE</scope>
    <source>
        <strain evidence="12">G3</strain>
    </source>
</reference>
<sequence>MTQNLVPLAPHTEDYNYIEYELQLQLNAPKLRISDCYVLKNPHVEASYINYFKTLTPQNVVDVFVPLTSIDQTISDIAAKGIIVNPQTGFRFKVGTFDIDREQEMIEVIRITVALGNTLNFQSASSDLKNYEFAQDQPTSGVLRAGYHSLCVSDKSEYVVFNSAQIKTCEYIRFPGGASLEQLKEEGDICDQCGVAPATIWCENDNAKFCDKCDAEAHQSHIAARHRRMTLAEARALMEYCPFHKDTRVEYYCTECQMPVCIQCKMVGSHSKGQAASHPLIPIKQAYAEAIEAASKEDPIFARRRQEIAQKSEAADAKLEAIMQNERDVEQEIMRLANAAIERAKQLSSEKALIVRSVKTELQRKTKELDVLAKFIGVQKKYAGPLAFLSAFDRHSMAVANLQGTEDLPEDLTVEADLCVYGKLDVCPTTNKPTRNVRESISQLRENQLDVAPRAAPIARRESSPSDMQQTRRRSSASKQQISSAEKQKKVESEEDNNQEEEGYDEEETGNSLPPRKNFDSTASISSAFDSPKKHHDTPPPTSAPLPQRQQIVPMRPPVEPPSLVEMARKKEAKNKSRGIELTFQPFEESKILTIQSQSTALYLCFPFRNVPQTHLLFSTERDGRDIAKMHQLIDNIGITCLLIKKGDFIFGGFAAAKWNSDGKPFGNGSNSFLFSVSLDAYIPYRPRVADSCCLYATKDTLTFGKWDLILDDNFDTCSAVIENSYGVGFDRGSTEAQTFLAGEPNFRADIVEVWGFFTIDK</sequence>
<dbReference type="SUPFAM" id="SSF57845">
    <property type="entry name" value="B-box zinc-binding domain"/>
    <property type="match status" value="1"/>
</dbReference>
<dbReference type="PROSITE" id="PS50119">
    <property type="entry name" value="ZF_BBOX"/>
    <property type="match status" value="2"/>
</dbReference>
<feature type="compositionally biased region" description="Polar residues" evidence="9">
    <location>
        <begin position="520"/>
        <end position="529"/>
    </location>
</feature>
<dbReference type="InParanoid" id="A2DLK6"/>
<dbReference type="eggNOG" id="KOG2177">
    <property type="taxonomic scope" value="Eukaryota"/>
</dbReference>
<evidence type="ECO:0000256" key="5">
    <source>
        <dbReference type="ARBA" id="ARBA00023128"/>
    </source>
</evidence>
<dbReference type="Pfam" id="PF00643">
    <property type="entry name" value="zf-B_box"/>
    <property type="match status" value="2"/>
</dbReference>
<feature type="coiled-coil region" evidence="8">
    <location>
        <begin position="312"/>
        <end position="339"/>
    </location>
</feature>
<dbReference type="InterPro" id="IPR000315">
    <property type="entry name" value="Znf_B-box"/>
</dbReference>
<dbReference type="STRING" id="5722.A2DLK6"/>
<evidence type="ECO:0000256" key="2">
    <source>
        <dbReference type="ARBA" id="ARBA00009540"/>
    </source>
</evidence>
<dbReference type="SMR" id="A2DLK6"/>
<dbReference type="GO" id="GO:0005739">
    <property type="term" value="C:mitochondrion"/>
    <property type="evidence" value="ECO:0007669"/>
    <property type="project" value="UniProtKB-SubCell"/>
</dbReference>
<evidence type="ECO:0000256" key="4">
    <source>
        <dbReference type="ARBA" id="ARBA00022833"/>
    </source>
</evidence>
<organism evidence="12 13">
    <name type="scientific">Trichomonas vaginalis (strain ATCC PRA-98 / G3)</name>
    <dbReference type="NCBI Taxonomy" id="412133"/>
    <lineage>
        <taxon>Eukaryota</taxon>
        <taxon>Metamonada</taxon>
        <taxon>Parabasalia</taxon>
        <taxon>Trichomonadida</taxon>
        <taxon>Trichomonadidae</taxon>
        <taxon>Trichomonas</taxon>
    </lineage>
</organism>
<dbReference type="InterPro" id="IPR049808">
    <property type="entry name" value="CONSTANS-like_Bbox1"/>
</dbReference>
<feature type="compositionally biased region" description="Acidic residues" evidence="9">
    <location>
        <begin position="493"/>
        <end position="509"/>
    </location>
</feature>
<dbReference type="PROSITE" id="PS51886">
    <property type="entry name" value="TLDC"/>
    <property type="match status" value="1"/>
</dbReference>
<dbReference type="SMART" id="SM00584">
    <property type="entry name" value="TLDc"/>
    <property type="match status" value="1"/>
</dbReference>
<dbReference type="OrthoDB" id="26679at2759"/>
<name>A2DLK6_TRIV3</name>
<proteinExistence type="inferred from homology"/>
<dbReference type="RefSeq" id="XP_001579625.1">
    <property type="nucleotide sequence ID" value="XM_001579575.1"/>
</dbReference>
<evidence type="ECO:0000313" key="13">
    <source>
        <dbReference type="Proteomes" id="UP000001542"/>
    </source>
</evidence>
<dbReference type="VEuPathDB" id="TrichDB:TVAG_062440"/>
<evidence type="ECO:0000259" key="11">
    <source>
        <dbReference type="PROSITE" id="PS51886"/>
    </source>
</evidence>
<dbReference type="PANTHER" id="PTHR23354:SF62">
    <property type="entry name" value="MUSTARD, ISOFORM V"/>
    <property type="match status" value="1"/>
</dbReference>
<feature type="domain" description="TLDc" evidence="11">
    <location>
        <begin position="591"/>
        <end position="758"/>
    </location>
</feature>
<gene>
    <name evidence="12" type="ORF">TVAG_062440</name>
</gene>
<evidence type="ECO:0000259" key="10">
    <source>
        <dbReference type="PROSITE" id="PS50119"/>
    </source>
</evidence>
<keyword evidence="4" id="KW-0862">Zinc</keyword>
<dbReference type="InterPro" id="IPR006571">
    <property type="entry name" value="TLDc_dom"/>
</dbReference>
<evidence type="ECO:0000256" key="6">
    <source>
        <dbReference type="ARBA" id="ARBA00040604"/>
    </source>
</evidence>
<dbReference type="CDD" id="cd19756">
    <property type="entry name" value="Bbox2"/>
    <property type="match status" value="1"/>
</dbReference>
<keyword evidence="7" id="KW-0863">Zinc-finger</keyword>
<comment type="similarity">
    <text evidence="2">Belongs to the OXR1 family.</text>
</comment>
<keyword evidence="8" id="KW-0175">Coiled coil</keyword>
<feature type="domain" description="B box-type" evidence="10">
    <location>
        <begin position="236"/>
        <end position="283"/>
    </location>
</feature>
<evidence type="ECO:0000256" key="1">
    <source>
        <dbReference type="ARBA" id="ARBA00004173"/>
    </source>
</evidence>